<dbReference type="EMBL" id="JBHSGN010000057">
    <property type="protein sequence ID" value="MFC4673461.1"/>
    <property type="molecule type" value="Genomic_DNA"/>
</dbReference>
<name>A0ABV9KV16_9BACT</name>
<dbReference type="RefSeq" id="WP_379994758.1">
    <property type="nucleotide sequence ID" value="NZ_JBHSGN010000057.1"/>
</dbReference>
<evidence type="ECO:0000313" key="2">
    <source>
        <dbReference type="Proteomes" id="UP001596023"/>
    </source>
</evidence>
<reference evidence="2" key="1">
    <citation type="journal article" date="2019" name="Int. J. Syst. Evol. Microbiol.">
        <title>The Global Catalogue of Microorganisms (GCM) 10K type strain sequencing project: providing services to taxonomists for standard genome sequencing and annotation.</title>
        <authorList>
            <consortium name="The Broad Institute Genomics Platform"/>
            <consortium name="The Broad Institute Genome Sequencing Center for Infectious Disease"/>
            <person name="Wu L."/>
            <person name="Ma J."/>
        </authorList>
    </citation>
    <scope>NUCLEOTIDE SEQUENCE [LARGE SCALE GENOMIC DNA]</scope>
    <source>
        <strain evidence="2">CCUG 66188</strain>
    </source>
</reference>
<accession>A0ABV9KV16</accession>
<comment type="caution">
    <text evidence="1">The sequence shown here is derived from an EMBL/GenBank/DDBJ whole genome shotgun (WGS) entry which is preliminary data.</text>
</comment>
<proteinExistence type="predicted"/>
<gene>
    <name evidence="1" type="ORF">ACFO6W_07140</name>
</gene>
<keyword evidence="2" id="KW-1185">Reference proteome</keyword>
<organism evidence="1 2">
    <name type="scientific">Dysgonomonas termitidis</name>
    <dbReference type="NCBI Taxonomy" id="1516126"/>
    <lineage>
        <taxon>Bacteria</taxon>
        <taxon>Pseudomonadati</taxon>
        <taxon>Bacteroidota</taxon>
        <taxon>Bacteroidia</taxon>
        <taxon>Bacteroidales</taxon>
        <taxon>Dysgonomonadaceae</taxon>
        <taxon>Dysgonomonas</taxon>
    </lineage>
</organism>
<evidence type="ECO:0000313" key="1">
    <source>
        <dbReference type="EMBL" id="MFC4673461.1"/>
    </source>
</evidence>
<evidence type="ECO:0008006" key="3">
    <source>
        <dbReference type="Google" id="ProtNLM"/>
    </source>
</evidence>
<protein>
    <recommendedName>
        <fullName evidence="3">Mobilization protein</fullName>
    </recommendedName>
</protein>
<dbReference type="Proteomes" id="UP001596023">
    <property type="component" value="Unassembled WGS sequence"/>
</dbReference>
<sequence>MSKNILIRDLTEDQNKRLLQLQEKFGVKTNSQALLLLLQYCVITDDEITDLMELYEQFGMTAFEGWKILEKVPGAEGQADRLRNLTERSINIIKKLKYLMGLRKK</sequence>